<dbReference type="InterPro" id="IPR008254">
    <property type="entry name" value="Flavodoxin/NO_synth"/>
</dbReference>
<comment type="caution">
    <text evidence="6">The sequence shown here is derived from an EMBL/GenBank/DDBJ whole genome shotgun (WGS) entry which is preliminary data.</text>
</comment>
<reference evidence="6" key="1">
    <citation type="journal article" date="2020" name="Microb. Genom.">
        <title>Genetic diversity of clinical and environmental Mucorales isolates obtained from an investigation of mucormycosis cases among solid organ transplant recipients.</title>
        <authorList>
            <person name="Nguyen M.H."/>
            <person name="Kaul D."/>
            <person name="Muto C."/>
            <person name="Cheng S.J."/>
            <person name="Richter R.A."/>
            <person name="Bruno V.M."/>
            <person name="Liu G."/>
            <person name="Beyhan S."/>
            <person name="Sundermann A.J."/>
            <person name="Mounaud S."/>
            <person name="Pasculle A.W."/>
            <person name="Nierman W.C."/>
            <person name="Driscoll E."/>
            <person name="Cumbie R."/>
            <person name="Clancy C.J."/>
            <person name="Dupont C.L."/>
        </authorList>
    </citation>
    <scope>NUCLEOTIDE SEQUENCE</scope>
    <source>
        <strain evidence="6">GL11</strain>
    </source>
</reference>
<protein>
    <recommendedName>
        <fullName evidence="5">Flavodoxin-like domain-containing protein</fullName>
    </recommendedName>
</protein>
<dbReference type="InterPro" id="IPR037464">
    <property type="entry name" value="Taspase1"/>
</dbReference>
<organism evidence="6 7">
    <name type="scientific">Rhizopus oryzae</name>
    <name type="common">Mucormycosis agent</name>
    <name type="synonym">Rhizopus arrhizus var. delemar</name>
    <dbReference type="NCBI Taxonomy" id="64495"/>
    <lineage>
        <taxon>Eukaryota</taxon>
        <taxon>Fungi</taxon>
        <taxon>Fungi incertae sedis</taxon>
        <taxon>Mucoromycota</taxon>
        <taxon>Mucoromycotina</taxon>
        <taxon>Mucoromycetes</taxon>
        <taxon>Mucorales</taxon>
        <taxon>Mucorineae</taxon>
        <taxon>Rhizopodaceae</taxon>
        <taxon>Rhizopus</taxon>
    </lineage>
</organism>
<dbReference type="SUPFAM" id="SSF56235">
    <property type="entry name" value="N-terminal nucleophile aminohydrolases (Ntn hydrolases)"/>
    <property type="match status" value="1"/>
</dbReference>
<evidence type="ECO:0000256" key="3">
    <source>
        <dbReference type="PIRSR" id="PIRSR600246-3"/>
    </source>
</evidence>
<feature type="region of interest" description="Disordered" evidence="4">
    <location>
        <begin position="212"/>
        <end position="246"/>
    </location>
</feature>
<dbReference type="GO" id="GO:0003955">
    <property type="term" value="F:NAD(P)H dehydrogenase (quinone) activity"/>
    <property type="evidence" value="ECO:0007669"/>
    <property type="project" value="InterPro"/>
</dbReference>
<accession>A0A9P6X6X2</accession>
<dbReference type="Proteomes" id="UP000716291">
    <property type="component" value="Unassembled WGS sequence"/>
</dbReference>
<dbReference type="PANTHER" id="PTHR10188:SF8">
    <property type="entry name" value="THREONINE ASPARTASE 1"/>
    <property type="match status" value="1"/>
</dbReference>
<dbReference type="Pfam" id="PF03358">
    <property type="entry name" value="FMN_red"/>
    <property type="match status" value="1"/>
</dbReference>
<dbReference type="AlphaFoldDB" id="A0A9P6X6X2"/>
<dbReference type="PANTHER" id="PTHR10188">
    <property type="entry name" value="L-ASPARAGINASE"/>
    <property type="match status" value="1"/>
</dbReference>
<evidence type="ECO:0000259" key="5">
    <source>
        <dbReference type="PROSITE" id="PS50902"/>
    </source>
</evidence>
<dbReference type="FunFam" id="3.40.50.360:FF:000001">
    <property type="entry name" value="NAD(P)H dehydrogenase (Quinone) FQR1-like"/>
    <property type="match status" value="1"/>
</dbReference>
<dbReference type="GO" id="GO:0004298">
    <property type="term" value="F:threonine-type endopeptidase activity"/>
    <property type="evidence" value="ECO:0007669"/>
    <property type="project" value="InterPro"/>
</dbReference>
<evidence type="ECO:0000256" key="1">
    <source>
        <dbReference type="ARBA" id="ARBA00006961"/>
    </source>
</evidence>
<dbReference type="InterPro" id="IPR029055">
    <property type="entry name" value="Ntn_hydrolases_N"/>
</dbReference>
<dbReference type="InterPro" id="IPR000246">
    <property type="entry name" value="Peptidase_T2"/>
</dbReference>
<evidence type="ECO:0000313" key="7">
    <source>
        <dbReference type="Proteomes" id="UP000716291"/>
    </source>
</evidence>
<dbReference type="NCBIfam" id="TIGR01755">
    <property type="entry name" value="flav_wrbA"/>
    <property type="match status" value="1"/>
</dbReference>
<dbReference type="PROSITE" id="PS50902">
    <property type="entry name" value="FLAVODOXIN_LIKE"/>
    <property type="match status" value="1"/>
</dbReference>
<dbReference type="Pfam" id="PF01112">
    <property type="entry name" value="Asparaginase_2"/>
    <property type="match status" value="1"/>
</dbReference>
<feature type="active site" description="Nucleophile" evidence="2">
    <location>
        <position position="412"/>
    </location>
</feature>
<dbReference type="GO" id="GO:0051604">
    <property type="term" value="P:protein maturation"/>
    <property type="evidence" value="ECO:0007669"/>
    <property type="project" value="TreeGrafter"/>
</dbReference>
<feature type="site" description="Cleavage; by autolysis" evidence="3">
    <location>
        <begin position="411"/>
        <end position="412"/>
    </location>
</feature>
<dbReference type="Gene3D" id="3.40.50.360">
    <property type="match status" value="1"/>
</dbReference>
<keyword evidence="7" id="KW-1185">Reference proteome</keyword>
<feature type="compositionally biased region" description="Polar residues" evidence="4">
    <location>
        <begin position="222"/>
        <end position="235"/>
    </location>
</feature>
<sequence length="562" mass="60228">MPTVYIIIYSLYHHVYTLAQNVQKGLEAQGVTAKLFQVPETLSDDILEKMHAPPKPDIPVITVDDLTKADAFLFGIPTRFGTLPAQMKSFLDATGGLWASGALSGKFVGTFFSTASQHGGQETTAYTLLTYFAHHGLNYVPLGFANAHLFDNSEVVGGSAYGAGTVANGDGSRLPTDKELDIAKTQGENFAKLLVAYHRGLEIVDSVETKEASPAAPAAKDVNNSADAPVSQKSPQTEKKISSLKAKKEDKKESKCFCIACNAGMEVLKRIDGSAIEAVAKAIQILEDEPLTNAGYGSSLTLRGTVECDAGLMEGKTGTFGAVGAVSGVKNPIMTAKQMVQEGMNGLLSLGRIPPMLLVGQGAKEWTKTRGYPVVEDGSLIEQSSFKTYIDHISRLVEYQEQNNQPDLGHDTVGAICIDRFGNMASGVSSGGISLKAPGRVGEAAMYGCGCWSQNEKDNVPGIACSTTGTGEQIMRTMLTYKCATRLQNEDDIQSALANTLTKDFLDSPLLNIYDNKSVGIIALKVHTSNDKTRLEFWYGHTTEDMGIGYMSSTSCKPKVRL</sequence>
<name>A0A9P6X6X2_RHIOR</name>
<comment type="similarity">
    <text evidence="1">Belongs to the WrbA family.</text>
</comment>
<gene>
    <name evidence="6" type="ORF">G6F64_007366</name>
</gene>
<dbReference type="CDD" id="cd04514">
    <property type="entry name" value="Taspase1_like"/>
    <property type="match status" value="1"/>
</dbReference>
<dbReference type="NCBIfam" id="NF002999">
    <property type="entry name" value="PRK03767.1"/>
    <property type="match status" value="1"/>
</dbReference>
<evidence type="ECO:0000256" key="4">
    <source>
        <dbReference type="SAM" id="MobiDB-lite"/>
    </source>
</evidence>
<dbReference type="InterPro" id="IPR005025">
    <property type="entry name" value="FMN_Rdtase-like_dom"/>
</dbReference>
<dbReference type="Gene3D" id="3.60.20.30">
    <property type="entry name" value="(Glycosyl)asparaginase"/>
    <property type="match status" value="1"/>
</dbReference>
<dbReference type="InterPro" id="IPR010089">
    <property type="entry name" value="Flavoprotein_WrbA-like"/>
</dbReference>
<evidence type="ECO:0000256" key="2">
    <source>
        <dbReference type="PIRSR" id="PIRSR600246-1"/>
    </source>
</evidence>
<dbReference type="SUPFAM" id="SSF52218">
    <property type="entry name" value="Flavoproteins"/>
    <property type="match status" value="1"/>
</dbReference>
<dbReference type="GO" id="GO:0005737">
    <property type="term" value="C:cytoplasm"/>
    <property type="evidence" value="ECO:0007669"/>
    <property type="project" value="TreeGrafter"/>
</dbReference>
<proteinExistence type="inferred from homology"/>
<feature type="domain" description="Flavodoxin-like" evidence="5">
    <location>
        <begin position="4"/>
        <end position="190"/>
    </location>
</feature>
<dbReference type="InterPro" id="IPR029039">
    <property type="entry name" value="Flavoprotein-like_sf"/>
</dbReference>
<feature type="compositionally biased region" description="Basic and acidic residues" evidence="4">
    <location>
        <begin position="236"/>
        <end position="246"/>
    </location>
</feature>
<dbReference type="GO" id="GO:0010181">
    <property type="term" value="F:FMN binding"/>
    <property type="evidence" value="ECO:0007669"/>
    <property type="project" value="InterPro"/>
</dbReference>
<evidence type="ECO:0000313" key="6">
    <source>
        <dbReference type="EMBL" id="KAG1306733.1"/>
    </source>
</evidence>
<dbReference type="EMBL" id="JAANQT010001076">
    <property type="protein sequence ID" value="KAG1306733.1"/>
    <property type="molecule type" value="Genomic_DNA"/>
</dbReference>
<dbReference type="OrthoDB" id="2262349at2759"/>